<feature type="compositionally biased region" description="Low complexity" evidence="7">
    <location>
        <begin position="256"/>
        <end position="287"/>
    </location>
</feature>
<feature type="non-terminal residue" evidence="9">
    <location>
        <position position="770"/>
    </location>
</feature>
<dbReference type="GO" id="GO:0061630">
    <property type="term" value="F:ubiquitin protein ligase activity"/>
    <property type="evidence" value="ECO:0007669"/>
    <property type="project" value="UniProtKB-EC"/>
</dbReference>
<dbReference type="SUPFAM" id="SSF52402">
    <property type="entry name" value="Adenine nucleotide alpha hydrolases-like"/>
    <property type="match status" value="1"/>
</dbReference>
<evidence type="ECO:0000256" key="6">
    <source>
        <dbReference type="SAM" id="Coils"/>
    </source>
</evidence>
<comment type="catalytic activity">
    <reaction evidence="1">
        <text>S-ubiquitinyl-[E2 ubiquitin-conjugating enzyme]-L-cysteine + [acceptor protein]-L-lysine = [E2 ubiquitin-conjugating enzyme]-L-cysteine + N(6)-ubiquitinyl-[acceptor protein]-L-lysine.</text>
        <dbReference type="EC" id="2.3.2.27"/>
    </reaction>
</comment>
<dbReference type="Gene3D" id="1.10.510.10">
    <property type="entry name" value="Transferase(Phosphotransferase) domain 1"/>
    <property type="match status" value="1"/>
</dbReference>
<dbReference type="InterPro" id="IPR011009">
    <property type="entry name" value="Kinase-like_dom_sf"/>
</dbReference>
<dbReference type="FunFam" id="3.30.200.20:FF:000162">
    <property type="entry name" value="Adenine nucleotide alpha hydrolase-like domain kinase"/>
    <property type="match status" value="1"/>
</dbReference>
<feature type="compositionally biased region" description="Basic and acidic residues" evidence="7">
    <location>
        <begin position="214"/>
        <end position="225"/>
    </location>
</feature>
<evidence type="ECO:0000313" key="9">
    <source>
        <dbReference type="EMBL" id="KAF5466422.1"/>
    </source>
</evidence>
<gene>
    <name evidence="9" type="ORF">F2P56_016348</name>
</gene>
<organism evidence="9 10">
    <name type="scientific">Juglans regia</name>
    <name type="common">English walnut</name>
    <dbReference type="NCBI Taxonomy" id="51240"/>
    <lineage>
        <taxon>Eukaryota</taxon>
        <taxon>Viridiplantae</taxon>
        <taxon>Streptophyta</taxon>
        <taxon>Embryophyta</taxon>
        <taxon>Tracheophyta</taxon>
        <taxon>Spermatophyta</taxon>
        <taxon>Magnoliopsida</taxon>
        <taxon>eudicotyledons</taxon>
        <taxon>Gunneridae</taxon>
        <taxon>Pentapetalae</taxon>
        <taxon>rosids</taxon>
        <taxon>fabids</taxon>
        <taxon>Fagales</taxon>
        <taxon>Juglandaceae</taxon>
        <taxon>Juglans</taxon>
    </lineage>
</organism>
<dbReference type="InterPro" id="IPR051348">
    <property type="entry name" value="U-box_ubiquitin_ligases"/>
</dbReference>
<dbReference type="EC" id="2.3.2.27" evidence="2"/>
<dbReference type="CDD" id="cd01989">
    <property type="entry name" value="USP_STK_Ubox_N"/>
    <property type="match status" value="1"/>
</dbReference>
<name>A0A833XHB3_JUGRE</name>
<dbReference type="SUPFAM" id="SSF56112">
    <property type="entry name" value="Protein kinase-like (PK-like)"/>
    <property type="match status" value="1"/>
</dbReference>
<dbReference type="PROSITE" id="PS50011">
    <property type="entry name" value="PROTEIN_KINASE_DOM"/>
    <property type="match status" value="1"/>
</dbReference>
<comment type="caution">
    <text evidence="9">The sequence shown here is derived from an EMBL/GenBank/DDBJ whole genome shotgun (WGS) entry which is preliminary data.</text>
</comment>
<keyword evidence="6" id="KW-0175">Coiled coil</keyword>
<evidence type="ECO:0000256" key="4">
    <source>
        <dbReference type="ARBA" id="ARBA00022786"/>
    </source>
</evidence>
<proteinExistence type="predicted"/>
<dbReference type="PROSITE" id="PS00108">
    <property type="entry name" value="PROTEIN_KINASE_ST"/>
    <property type="match status" value="1"/>
</dbReference>
<evidence type="ECO:0000259" key="8">
    <source>
        <dbReference type="PROSITE" id="PS50011"/>
    </source>
</evidence>
<dbReference type="InterPro" id="IPR001245">
    <property type="entry name" value="Ser-Thr/Tyr_kinase_cat_dom"/>
</dbReference>
<dbReference type="GO" id="GO:0004672">
    <property type="term" value="F:protein kinase activity"/>
    <property type="evidence" value="ECO:0007669"/>
    <property type="project" value="InterPro"/>
</dbReference>
<dbReference type="InterPro" id="IPR000719">
    <property type="entry name" value="Prot_kinase_dom"/>
</dbReference>
<dbReference type="Gene3D" id="3.40.50.620">
    <property type="entry name" value="HUPs"/>
    <property type="match status" value="1"/>
</dbReference>
<dbReference type="Pfam" id="PF00582">
    <property type="entry name" value="Usp"/>
    <property type="match status" value="1"/>
</dbReference>
<evidence type="ECO:0000256" key="5">
    <source>
        <dbReference type="ARBA" id="ARBA00022840"/>
    </source>
</evidence>
<dbReference type="AlphaFoldDB" id="A0A833XHB3"/>
<evidence type="ECO:0000256" key="3">
    <source>
        <dbReference type="ARBA" id="ARBA00022741"/>
    </source>
</evidence>
<feature type="coiled-coil region" evidence="6">
    <location>
        <begin position="383"/>
        <end position="436"/>
    </location>
</feature>
<feature type="region of interest" description="Disordered" evidence="7">
    <location>
        <begin position="191"/>
        <end position="229"/>
    </location>
</feature>
<accession>A0A833XHB3</accession>
<sequence>ISFLSYLDVSPDHHMLPTGRAQNIMILSRTSSLVDDDDDNVNSTVIAIDKDKNSHYAVKWAVDNLLGRSTDHCIQLVHVRNQCLHPHDFDQAVSREGRPPNEPELQQLFLPYRGFCARKGIQAKEVILHDIDIPSALIDYIAHHSISNIVVGASHRNAITRKFRDADVPSSLFKSAPASCAIYVISKGKVQSTRPAGRSETSRQRSQKVVRHTAHPDTHDSDDTNRNSVVVGRWRSTGSDIFSLDRSSDSLHTPQSNFGSSSRTSSPTLSIDSYASASSSQRNSDSSEPFGFRPYDMYLDNLESSVALESSNSPGSSQTIKGIEAEKMRLRIELKHTMDTYNSVCKEAVVARQKAGELQQWKKFEEQHKLEEAKLAEEAALVLAEVERHKTKAALEAAKMQQRLVEMETQRRKNTEMQAKQEAEEKKRAMDTLANNNVVYRRYSMTEIEVATDHFNSALKIGEGGYGPVYKGVLDHTIVAIKILRPDLSQGQQQFQREIEVLSCIRHPNMVLLLGACPEYGCLVYEYMDNGSLEDRLFRKDDTPPIPWPTRFKIAAEIATGLRFLQTDPEPIVHRDLKPGNILLDKNYQSKISDVGLARLVPPSAADSVTQYHMTAAAGTFCYIDPEYQQTGELSVKSDIYSLGVVLLQIITARPPIGLAHQVGEAIEQETFSEMLDPTVTDWPIEEALSLANLALKCCEMRKRDRPDLGSVLLPELDRLRDLGSVYLSINNQMIANETRFPNSDPVIGSTVNEEEEHDILELDIQRRSV</sequence>
<dbReference type="PANTHER" id="PTHR45647">
    <property type="entry name" value="OS02G0152300 PROTEIN"/>
    <property type="match status" value="1"/>
</dbReference>
<evidence type="ECO:0000313" key="10">
    <source>
        <dbReference type="Proteomes" id="UP000619265"/>
    </source>
</evidence>
<dbReference type="GO" id="GO:0005524">
    <property type="term" value="F:ATP binding"/>
    <property type="evidence" value="ECO:0007669"/>
    <property type="project" value="UniProtKB-KW"/>
</dbReference>
<dbReference type="InterPro" id="IPR014729">
    <property type="entry name" value="Rossmann-like_a/b/a_fold"/>
</dbReference>
<reference evidence="9" key="2">
    <citation type="submission" date="2020-03" db="EMBL/GenBank/DDBJ databases">
        <title>Walnut 2.0.</title>
        <authorList>
            <person name="Marrano A."/>
            <person name="Britton M."/>
            <person name="Zimin A.V."/>
            <person name="Zaini P.A."/>
            <person name="Workman R."/>
            <person name="Puiu D."/>
            <person name="Bianco L."/>
            <person name="Allen B.J."/>
            <person name="Troggio M."/>
            <person name="Leslie C.A."/>
            <person name="Timp W."/>
            <person name="Dendekar A."/>
            <person name="Salzberg S.L."/>
            <person name="Neale D.B."/>
        </authorList>
    </citation>
    <scope>NUCLEOTIDE SEQUENCE</scope>
    <source>
        <tissue evidence="9">Leaves</tissue>
    </source>
</reference>
<dbReference type="EMBL" id="LIHL02000007">
    <property type="protein sequence ID" value="KAF5466422.1"/>
    <property type="molecule type" value="Genomic_DNA"/>
</dbReference>
<dbReference type="Proteomes" id="UP000619265">
    <property type="component" value="Unassembled WGS sequence"/>
</dbReference>
<evidence type="ECO:0000256" key="1">
    <source>
        <dbReference type="ARBA" id="ARBA00000900"/>
    </source>
</evidence>
<dbReference type="Gene3D" id="3.30.200.20">
    <property type="entry name" value="Phosphorylase Kinase, domain 1"/>
    <property type="match status" value="1"/>
</dbReference>
<keyword evidence="3" id="KW-0547">Nucleotide-binding</keyword>
<evidence type="ECO:0000256" key="2">
    <source>
        <dbReference type="ARBA" id="ARBA00012483"/>
    </source>
</evidence>
<protein>
    <recommendedName>
        <fullName evidence="2">RING-type E3 ubiquitin transferase</fullName>
        <ecNumber evidence="2">2.3.2.27</ecNumber>
    </recommendedName>
</protein>
<dbReference type="CDD" id="cd14066">
    <property type="entry name" value="STKc_IRAK"/>
    <property type="match status" value="1"/>
</dbReference>
<keyword evidence="5" id="KW-0067">ATP-binding</keyword>
<keyword evidence="4" id="KW-0833">Ubl conjugation pathway</keyword>
<dbReference type="PANTHER" id="PTHR45647:SF51">
    <property type="entry name" value="PROTEIN KINASE SUPERFAMILY PROTEIN"/>
    <property type="match status" value="1"/>
</dbReference>
<reference evidence="9" key="1">
    <citation type="submission" date="2015-10" db="EMBL/GenBank/DDBJ databases">
        <authorList>
            <person name="Martinez-Garcia P.J."/>
            <person name="Crepeau M.W."/>
            <person name="Puiu D."/>
            <person name="Gonzalez-Ibeas D."/>
            <person name="Whalen J."/>
            <person name="Stevens K."/>
            <person name="Paul R."/>
            <person name="Butterfield T."/>
            <person name="Britton M."/>
            <person name="Reagan R."/>
            <person name="Chakraborty S."/>
            <person name="Walawage S.L."/>
            <person name="Vasquez-Gross H.A."/>
            <person name="Cardeno C."/>
            <person name="Famula R."/>
            <person name="Pratt K."/>
            <person name="Kuruganti S."/>
            <person name="Aradhya M.K."/>
            <person name="Leslie C.A."/>
            <person name="Dandekar A.M."/>
            <person name="Salzberg S.L."/>
            <person name="Wegrzyn J.L."/>
            <person name="Langley C.H."/>
            <person name="Neale D.B."/>
        </authorList>
    </citation>
    <scope>NUCLEOTIDE SEQUENCE</scope>
    <source>
        <tissue evidence="9">Leaves</tissue>
    </source>
</reference>
<dbReference type="InterPro" id="IPR008271">
    <property type="entry name" value="Ser/Thr_kinase_AS"/>
</dbReference>
<feature type="domain" description="Protein kinase" evidence="8">
    <location>
        <begin position="455"/>
        <end position="717"/>
    </location>
</feature>
<evidence type="ECO:0000256" key="7">
    <source>
        <dbReference type="SAM" id="MobiDB-lite"/>
    </source>
</evidence>
<dbReference type="InterPro" id="IPR006016">
    <property type="entry name" value="UspA"/>
</dbReference>
<feature type="region of interest" description="Disordered" evidence="7">
    <location>
        <begin position="244"/>
        <end position="291"/>
    </location>
</feature>
<dbReference type="Pfam" id="PF07714">
    <property type="entry name" value="PK_Tyr_Ser-Thr"/>
    <property type="match status" value="1"/>
</dbReference>
<dbReference type="SMART" id="SM00220">
    <property type="entry name" value="S_TKc"/>
    <property type="match status" value="1"/>
</dbReference>
<dbReference type="Gramene" id="Jr07_28030_p1">
    <property type="protein sequence ID" value="cds.Jr07_28030_p1"/>
    <property type="gene ID" value="Jr07_28030"/>
</dbReference>